<dbReference type="Proteomes" id="UP001499990">
    <property type="component" value="Unassembled WGS sequence"/>
</dbReference>
<sequence length="319" mass="33559">MERRAVLTAALATGATITVGTQPATAAGPLPRDRDIAAARRAFTEGRYAQLHQALPRLLAAADHTTTQELAPAALARASQVLTLAAELATKLGHTRHAARYAARATEAARCSGHPLALALAVRAAATPLRRTGRTDLALHLLAEAHDHLTGHRGSASALDTAGMLALTTAYTAAQSGRARQALELAERAEETAARLNRLTGHQDRPGLTHAHCTLYRIGIHHHLGDPDTALAHARHLTDTALPSPERRARRATDTARALLAAGDPAGAFTQLLAAEAAAPQEVRRPSLRDLTAAVRAQRPGLGGLADFAERITPSRTPN</sequence>
<keyword evidence="2" id="KW-1185">Reference proteome</keyword>
<evidence type="ECO:0000313" key="1">
    <source>
        <dbReference type="EMBL" id="GAA3381095.1"/>
    </source>
</evidence>
<dbReference type="InterPro" id="IPR011990">
    <property type="entry name" value="TPR-like_helical_dom_sf"/>
</dbReference>
<evidence type="ECO:0000313" key="2">
    <source>
        <dbReference type="Proteomes" id="UP001499990"/>
    </source>
</evidence>
<dbReference type="Gene3D" id="1.25.40.10">
    <property type="entry name" value="Tetratricopeptide repeat domain"/>
    <property type="match status" value="1"/>
</dbReference>
<name>A0ABP6SNA3_9ACTN</name>
<dbReference type="EMBL" id="BAAAYL010000003">
    <property type="protein sequence ID" value="GAA3381095.1"/>
    <property type="molecule type" value="Genomic_DNA"/>
</dbReference>
<dbReference type="RefSeq" id="WP_345045597.1">
    <property type="nucleotide sequence ID" value="NZ_BAAAYL010000003.1"/>
</dbReference>
<accession>A0ABP6SNA3</accession>
<reference evidence="2" key="1">
    <citation type="journal article" date="2019" name="Int. J. Syst. Evol. Microbiol.">
        <title>The Global Catalogue of Microorganisms (GCM) 10K type strain sequencing project: providing services to taxonomists for standard genome sequencing and annotation.</title>
        <authorList>
            <consortium name="The Broad Institute Genomics Platform"/>
            <consortium name="The Broad Institute Genome Sequencing Center for Infectious Disease"/>
            <person name="Wu L."/>
            <person name="Ma J."/>
        </authorList>
    </citation>
    <scope>NUCLEOTIDE SEQUENCE [LARGE SCALE GENOMIC DNA]</scope>
    <source>
        <strain evidence="2">JCM 9651</strain>
    </source>
</reference>
<organism evidence="1 2">
    <name type="scientific">Streptomyces sannanensis</name>
    <dbReference type="NCBI Taxonomy" id="285536"/>
    <lineage>
        <taxon>Bacteria</taxon>
        <taxon>Bacillati</taxon>
        <taxon>Actinomycetota</taxon>
        <taxon>Actinomycetes</taxon>
        <taxon>Kitasatosporales</taxon>
        <taxon>Streptomycetaceae</taxon>
        <taxon>Streptomyces</taxon>
    </lineage>
</organism>
<gene>
    <name evidence="1" type="ORF">GCM10020367_71000</name>
</gene>
<proteinExistence type="predicted"/>
<comment type="caution">
    <text evidence="1">The sequence shown here is derived from an EMBL/GenBank/DDBJ whole genome shotgun (WGS) entry which is preliminary data.</text>
</comment>
<evidence type="ECO:0008006" key="3">
    <source>
        <dbReference type="Google" id="ProtNLM"/>
    </source>
</evidence>
<protein>
    <recommendedName>
        <fullName evidence="3">Transcriptional regulator</fullName>
    </recommendedName>
</protein>